<keyword evidence="3" id="KW-1003">Cell membrane</keyword>
<feature type="transmembrane region" description="Helical" evidence="7">
    <location>
        <begin position="320"/>
        <end position="339"/>
    </location>
</feature>
<comment type="similarity">
    <text evidence="2">Belongs to the acyltransferase 3 family.</text>
</comment>
<dbReference type="InterPro" id="IPR002656">
    <property type="entry name" value="Acyl_transf_3_dom"/>
</dbReference>
<reference evidence="9" key="1">
    <citation type="submission" date="2020-10" db="EMBL/GenBank/DDBJ databases">
        <authorList>
            <person name="Gilroy R."/>
        </authorList>
    </citation>
    <scope>NUCLEOTIDE SEQUENCE</scope>
    <source>
        <strain evidence="9">CHK178-757</strain>
    </source>
</reference>
<feature type="transmembrane region" description="Helical" evidence="7">
    <location>
        <begin position="95"/>
        <end position="112"/>
    </location>
</feature>
<evidence type="ECO:0000256" key="1">
    <source>
        <dbReference type="ARBA" id="ARBA00004651"/>
    </source>
</evidence>
<feature type="transmembrane region" description="Helical" evidence="7">
    <location>
        <begin position="225"/>
        <end position="243"/>
    </location>
</feature>
<evidence type="ECO:0000259" key="8">
    <source>
        <dbReference type="Pfam" id="PF01757"/>
    </source>
</evidence>
<feature type="transmembrane region" description="Helical" evidence="7">
    <location>
        <begin position="170"/>
        <end position="188"/>
    </location>
</feature>
<evidence type="ECO:0000256" key="3">
    <source>
        <dbReference type="ARBA" id="ARBA00022475"/>
    </source>
</evidence>
<dbReference type="GO" id="GO:0016413">
    <property type="term" value="F:O-acetyltransferase activity"/>
    <property type="evidence" value="ECO:0007669"/>
    <property type="project" value="TreeGrafter"/>
</dbReference>
<keyword evidence="9" id="KW-0808">Transferase</keyword>
<feature type="transmembrane region" description="Helical" evidence="7">
    <location>
        <begin position="249"/>
        <end position="269"/>
    </location>
</feature>
<keyword evidence="6 7" id="KW-0472">Membrane</keyword>
<feature type="transmembrane region" description="Helical" evidence="7">
    <location>
        <begin position="137"/>
        <end position="158"/>
    </location>
</feature>
<keyword evidence="5 7" id="KW-1133">Transmembrane helix</keyword>
<feature type="domain" description="Acyltransferase 3" evidence="8">
    <location>
        <begin position="27"/>
        <end position="340"/>
    </location>
</feature>
<name>A0A9D1F5X3_9FIRM</name>
<evidence type="ECO:0000256" key="4">
    <source>
        <dbReference type="ARBA" id="ARBA00022692"/>
    </source>
</evidence>
<feature type="transmembrane region" description="Helical" evidence="7">
    <location>
        <begin position="194"/>
        <end position="213"/>
    </location>
</feature>
<protein>
    <submittedName>
        <fullName evidence="9">Acyltransferase</fullName>
    </submittedName>
</protein>
<keyword evidence="4 7" id="KW-0812">Transmembrane</keyword>
<feature type="transmembrane region" description="Helical" evidence="7">
    <location>
        <begin position="55"/>
        <end position="75"/>
    </location>
</feature>
<evidence type="ECO:0000256" key="7">
    <source>
        <dbReference type="SAM" id="Phobius"/>
    </source>
</evidence>
<dbReference type="Proteomes" id="UP000823927">
    <property type="component" value="Unassembled WGS sequence"/>
</dbReference>
<dbReference type="AlphaFoldDB" id="A0A9D1F5X3"/>
<feature type="transmembrane region" description="Helical" evidence="7">
    <location>
        <begin position="290"/>
        <end position="308"/>
    </location>
</feature>
<dbReference type="EMBL" id="DVIT01000038">
    <property type="protein sequence ID" value="HIS47965.1"/>
    <property type="molecule type" value="Genomic_DNA"/>
</dbReference>
<comment type="subcellular location">
    <subcellularLocation>
        <location evidence="1">Cell membrane</location>
        <topology evidence="1">Multi-pass membrane protein</topology>
    </subcellularLocation>
</comment>
<comment type="caution">
    <text evidence="9">The sequence shown here is derived from an EMBL/GenBank/DDBJ whole genome shotgun (WGS) entry which is preliminary data.</text>
</comment>
<organism evidence="9 10">
    <name type="scientific">Candidatus Scybalocola faecigallinarum</name>
    <dbReference type="NCBI Taxonomy" id="2840941"/>
    <lineage>
        <taxon>Bacteria</taxon>
        <taxon>Bacillati</taxon>
        <taxon>Bacillota</taxon>
        <taxon>Clostridia</taxon>
        <taxon>Lachnospirales</taxon>
        <taxon>Lachnospiraceae</taxon>
        <taxon>Lachnospiraceae incertae sedis</taxon>
        <taxon>Candidatus Scybalocola (ex Gilroy et al. 2021)</taxon>
    </lineage>
</organism>
<dbReference type="GO" id="GO:0009246">
    <property type="term" value="P:enterobacterial common antigen biosynthetic process"/>
    <property type="evidence" value="ECO:0007669"/>
    <property type="project" value="TreeGrafter"/>
</dbReference>
<accession>A0A9D1F5X3</accession>
<sequence>MNGNLSTKKLSLESLSTYRNVLMGLEILLIIIFHFTEDCRLYDVRYGGWVEWFDIYIHSSGVDMFLLLSGMGLYFSMKKGTGQKAFYRKRFEKILIPYVIVAVPAWFWLDLIQEKNGILAFLADVSFVSFFFQEKRWFWYILMAGICYLIFPYVFRLADQARDTLEEKMRIIVLCLMTTTALVLLELYHHDLYVNISIAVSRFPAFFTGALIGKAVYEKRSIPRMAVIAMTAGAVAFAGPLGLADKSIIGVYMAAFVNLSLCLLLVMGLDALSRGKRSWARYTERGICRVLGWFGKYTIELYLIHVAVRRIMKTLGFYTYRFSWEAVMIIISIVLALVLSRVTGWIQKRIQ</sequence>
<evidence type="ECO:0000256" key="2">
    <source>
        <dbReference type="ARBA" id="ARBA00007400"/>
    </source>
</evidence>
<dbReference type="PANTHER" id="PTHR40074">
    <property type="entry name" value="O-ACETYLTRANSFERASE WECH"/>
    <property type="match status" value="1"/>
</dbReference>
<dbReference type="PANTHER" id="PTHR40074:SF2">
    <property type="entry name" value="O-ACETYLTRANSFERASE WECH"/>
    <property type="match status" value="1"/>
</dbReference>
<evidence type="ECO:0000256" key="5">
    <source>
        <dbReference type="ARBA" id="ARBA00022989"/>
    </source>
</evidence>
<dbReference type="GO" id="GO:0005886">
    <property type="term" value="C:plasma membrane"/>
    <property type="evidence" value="ECO:0007669"/>
    <property type="project" value="UniProtKB-SubCell"/>
</dbReference>
<evidence type="ECO:0000313" key="9">
    <source>
        <dbReference type="EMBL" id="HIS47965.1"/>
    </source>
</evidence>
<keyword evidence="9" id="KW-0012">Acyltransferase</keyword>
<evidence type="ECO:0000313" key="10">
    <source>
        <dbReference type="Proteomes" id="UP000823927"/>
    </source>
</evidence>
<reference evidence="9" key="2">
    <citation type="journal article" date="2021" name="PeerJ">
        <title>Extensive microbial diversity within the chicken gut microbiome revealed by metagenomics and culture.</title>
        <authorList>
            <person name="Gilroy R."/>
            <person name="Ravi A."/>
            <person name="Getino M."/>
            <person name="Pursley I."/>
            <person name="Horton D.L."/>
            <person name="Alikhan N.F."/>
            <person name="Baker D."/>
            <person name="Gharbi K."/>
            <person name="Hall N."/>
            <person name="Watson M."/>
            <person name="Adriaenssens E.M."/>
            <person name="Foster-Nyarko E."/>
            <person name="Jarju S."/>
            <person name="Secka A."/>
            <person name="Antonio M."/>
            <person name="Oren A."/>
            <person name="Chaudhuri R.R."/>
            <person name="La Ragione R."/>
            <person name="Hildebrand F."/>
            <person name="Pallen M.J."/>
        </authorList>
    </citation>
    <scope>NUCLEOTIDE SEQUENCE</scope>
    <source>
        <strain evidence="9">CHK178-757</strain>
    </source>
</reference>
<evidence type="ECO:0000256" key="6">
    <source>
        <dbReference type="ARBA" id="ARBA00023136"/>
    </source>
</evidence>
<gene>
    <name evidence="9" type="ORF">IAB46_10540</name>
</gene>
<dbReference type="Pfam" id="PF01757">
    <property type="entry name" value="Acyl_transf_3"/>
    <property type="match status" value="1"/>
</dbReference>
<feature type="transmembrane region" description="Helical" evidence="7">
    <location>
        <begin position="17"/>
        <end position="35"/>
    </location>
</feature>
<proteinExistence type="inferred from homology"/>